<dbReference type="EMBL" id="FTOR01000006">
    <property type="protein sequence ID" value="SIT24003.1"/>
    <property type="molecule type" value="Genomic_DNA"/>
</dbReference>
<accession>A0A1N7QME8</accession>
<evidence type="ECO:0000313" key="2">
    <source>
        <dbReference type="EMBL" id="SIT24003.1"/>
    </source>
</evidence>
<dbReference type="Pfam" id="PF06983">
    <property type="entry name" value="3-dmu-9_3-mt"/>
    <property type="match status" value="2"/>
</dbReference>
<dbReference type="AlphaFoldDB" id="A0A1N7QME8"/>
<dbReference type="InterPro" id="IPR029068">
    <property type="entry name" value="Glyas_Bleomycin-R_OHBP_Dase"/>
</dbReference>
<protein>
    <submittedName>
        <fullName evidence="2">Glyoxalase superfamily enzyme, possibly 3-demethylubiquinone-9 3-methyltransferase</fullName>
    </submittedName>
</protein>
<dbReference type="Proteomes" id="UP000186917">
    <property type="component" value="Unassembled WGS sequence"/>
</dbReference>
<dbReference type="GO" id="GO:0032259">
    <property type="term" value="P:methylation"/>
    <property type="evidence" value="ECO:0007669"/>
    <property type="project" value="UniProtKB-KW"/>
</dbReference>
<feature type="domain" description="PhnB-like" evidence="1">
    <location>
        <begin position="6"/>
        <end position="115"/>
    </location>
</feature>
<evidence type="ECO:0000259" key="1">
    <source>
        <dbReference type="Pfam" id="PF06983"/>
    </source>
</evidence>
<dbReference type="CDD" id="cd06588">
    <property type="entry name" value="PhnB_like"/>
    <property type="match status" value="2"/>
</dbReference>
<keyword evidence="2" id="KW-0830">Ubiquinone</keyword>
<dbReference type="Gene3D" id="3.30.720.110">
    <property type="match status" value="1"/>
</dbReference>
<keyword evidence="2" id="KW-0489">Methyltransferase</keyword>
<sequence>MINNSMYPCFILKGKAEEAADFYISTFGHAAVAQRMPFVVQITVHGQKMMLLNDGPDTQPTPAISFMVLSDTAEETEKYYQALAEGGKVMMELGTYPWSDKYGWVADKYGISWQLYTGTKTEQEQRISPTLMFTGDNAGKASEAIHYYTTVFPHSSIQGILKYAEGEGDSTDNVKHAQFSLNGYWVMAMDSSYNHGFGFTDAVSLVVECATQEEIDQYWNTLTADGGKEVACGWLVDKYGLRWQIIPDNIGKLFNDPEKGPRAVEKMLKMKKLIKAELENA</sequence>
<dbReference type="STRING" id="477680.SAMN05421788_10649"/>
<dbReference type="SUPFAM" id="SSF54593">
    <property type="entry name" value="Glyoxalase/Bleomycin resistance protein/Dihydroxybiphenyl dioxygenase"/>
    <property type="match status" value="2"/>
</dbReference>
<gene>
    <name evidence="2" type="ORF">SAMN05421788_10649</name>
</gene>
<dbReference type="Gene3D" id="3.30.720.100">
    <property type="match status" value="1"/>
</dbReference>
<dbReference type="Gene3D" id="3.10.180.10">
    <property type="entry name" value="2,3-Dihydroxybiphenyl 1,2-Dioxygenase, domain 1"/>
    <property type="match status" value="1"/>
</dbReference>
<organism evidence="2 3">
    <name type="scientific">Filimonas lacunae</name>
    <dbReference type="NCBI Taxonomy" id="477680"/>
    <lineage>
        <taxon>Bacteria</taxon>
        <taxon>Pseudomonadati</taxon>
        <taxon>Bacteroidota</taxon>
        <taxon>Chitinophagia</taxon>
        <taxon>Chitinophagales</taxon>
        <taxon>Chitinophagaceae</taxon>
        <taxon>Filimonas</taxon>
    </lineage>
</organism>
<proteinExistence type="predicted"/>
<dbReference type="InterPro" id="IPR028973">
    <property type="entry name" value="PhnB-like"/>
</dbReference>
<dbReference type="RefSeq" id="WP_231940415.1">
    <property type="nucleotide sequence ID" value="NZ_AP017422.1"/>
</dbReference>
<dbReference type="PANTHER" id="PTHR33990">
    <property type="entry name" value="PROTEIN YJDN-RELATED"/>
    <property type="match status" value="1"/>
</dbReference>
<evidence type="ECO:0000313" key="3">
    <source>
        <dbReference type="Proteomes" id="UP000186917"/>
    </source>
</evidence>
<feature type="domain" description="PhnB-like" evidence="1">
    <location>
        <begin position="126"/>
        <end position="246"/>
    </location>
</feature>
<keyword evidence="2" id="KW-0808">Transferase</keyword>
<dbReference type="GO" id="GO:0008168">
    <property type="term" value="F:methyltransferase activity"/>
    <property type="evidence" value="ECO:0007669"/>
    <property type="project" value="UniProtKB-KW"/>
</dbReference>
<name>A0A1N7QME8_9BACT</name>
<reference evidence="3" key="1">
    <citation type="submission" date="2017-01" db="EMBL/GenBank/DDBJ databases">
        <authorList>
            <person name="Varghese N."/>
            <person name="Submissions S."/>
        </authorList>
    </citation>
    <scope>NUCLEOTIDE SEQUENCE [LARGE SCALE GENOMIC DNA]</scope>
    <source>
        <strain evidence="3">DSM 21054</strain>
    </source>
</reference>
<keyword evidence="3" id="KW-1185">Reference proteome</keyword>